<dbReference type="InterPro" id="IPR029063">
    <property type="entry name" value="SAM-dependent_MTases_sf"/>
</dbReference>
<name>A0ABD3NWN8_9STRA</name>
<reference evidence="1 2" key="1">
    <citation type="submission" date="2024-10" db="EMBL/GenBank/DDBJ databases">
        <title>Updated reference genomes for cyclostephanoid diatoms.</title>
        <authorList>
            <person name="Roberts W.R."/>
            <person name="Alverson A.J."/>
        </authorList>
    </citation>
    <scope>NUCLEOTIDE SEQUENCE [LARGE SCALE GENOMIC DNA]</scope>
    <source>
        <strain evidence="1 2">AJA010-31</strain>
    </source>
</reference>
<sequence length="284" mass="31413">MSHPTPTITVSFQPTKIKLFSSSRKKSLLVIEGECINGAINRVRPGNKALIHVRQSTSTTVASDVTELSNLLLVDEEQSIVQSLKKGRWVDIKSPKQIVVKSFAHIERNRRGDRLIECIELLAVLNEEEICLPTNLDSEYNEFIVDDDNTINLNPIQLKSERHQIFAHWLVETYGKELLSIGTGVIDVAGGNGTISKTLAELGIQSTLLDPNPRCYSDFQKEDDLPFQVIPHPLNGDGSDLTSRDDDVSHTIKNCSLICGLHPDQATEPIVTLALILDVPFAIA</sequence>
<keyword evidence="2" id="KW-1185">Reference proteome</keyword>
<accession>A0ABD3NWN8</accession>
<dbReference type="AlphaFoldDB" id="A0ABD3NWN8"/>
<gene>
    <name evidence="1" type="ORF">ACHAWO_010107</name>
</gene>
<dbReference type="Proteomes" id="UP001530400">
    <property type="component" value="Unassembled WGS sequence"/>
</dbReference>
<dbReference type="PANTHER" id="PTHR36971">
    <property type="entry name" value="UNNAMED PRODUCT"/>
    <property type="match status" value="1"/>
</dbReference>
<proteinExistence type="predicted"/>
<dbReference type="PANTHER" id="PTHR36971:SF1">
    <property type="entry name" value="METHYLTRANSFERASE DOMAIN-CONTAINING PROTEIN"/>
    <property type="match status" value="1"/>
</dbReference>
<dbReference type="EMBL" id="JALLPJ020000897">
    <property type="protein sequence ID" value="KAL3780320.1"/>
    <property type="molecule type" value="Genomic_DNA"/>
</dbReference>
<evidence type="ECO:0000313" key="1">
    <source>
        <dbReference type="EMBL" id="KAL3780320.1"/>
    </source>
</evidence>
<organism evidence="1 2">
    <name type="scientific">Cyclotella atomus</name>
    <dbReference type="NCBI Taxonomy" id="382360"/>
    <lineage>
        <taxon>Eukaryota</taxon>
        <taxon>Sar</taxon>
        <taxon>Stramenopiles</taxon>
        <taxon>Ochrophyta</taxon>
        <taxon>Bacillariophyta</taxon>
        <taxon>Coscinodiscophyceae</taxon>
        <taxon>Thalassiosirophycidae</taxon>
        <taxon>Stephanodiscales</taxon>
        <taxon>Stephanodiscaceae</taxon>
        <taxon>Cyclotella</taxon>
    </lineage>
</organism>
<protein>
    <recommendedName>
        <fullName evidence="3">Methyltransferase</fullName>
    </recommendedName>
</protein>
<evidence type="ECO:0000313" key="2">
    <source>
        <dbReference type="Proteomes" id="UP001530400"/>
    </source>
</evidence>
<evidence type="ECO:0008006" key="3">
    <source>
        <dbReference type="Google" id="ProtNLM"/>
    </source>
</evidence>
<dbReference type="SUPFAM" id="SSF53335">
    <property type="entry name" value="S-adenosyl-L-methionine-dependent methyltransferases"/>
    <property type="match status" value="1"/>
</dbReference>
<comment type="caution">
    <text evidence="1">The sequence shown here is derived from an EMBL/GenBank/DDBJ whole genome shotgun (WGS) entry which is preliminary data.</text>
</comment>